<dbReference type="AlphaFoldDB" id="A0A6J7HYH6"/>
<proteinExistence type="predicted"/>
<protein>
    <submittedName>
        <fullName evidence="1">Unannotated protein</fullName>
    </submittedName>
</protein>
<accession>A0A6J7HYH6</accession>
<gene>
    <name evidence="1" type="ORF">UFOPK3662_00762</name>
</gene>
<name>A0A6J7HYH6_9ZZZZ</name>
<sequence length="232" mass="25357">MRITRLVAGTVTAGLLGITPIAISAPAQAAVTVVTATSLSSTQVEYTYGDRIFFDAAVTTNDPNNAYAPGAATLYMKRGGSETWEAVSSDEGVSYLYFTDLTAVANATYKVLYPGGTDGTGDVYLPSESPEFAISTARKMTIKNPRGTFVKGKISPDYKKKKILIQKKVGKKWKKFRTLKTNKKSQFQTTLPATRKRTYWRFLAKGNAEFATASFEGSTIRYRSAAPRVTVR</sequence>
<organism evidence="1">
    <name type="scientific">freshwater metagenome</name>
    <dbReference type="NCBI Taxonomy" id="449393"/>
    <lineage>
        <taxon>unclassified sequences</taxon>
        <taxon>metagenomes</taxon>
        <taxon>ecological metagenomes</taxon>
    </lineage>
</organism>
<dbReference type="EMBL" id="CAFBMW010000004">
    <property type="protein sequence ID" value="CAB4923375.1"/>
    <property type="molecule type" value="Genomic_DNA"/>
</dbReference>
<evidence type="ECO:0000313" key="1">
    <source>
        <dbReference type="EMBL" id="CAB4923375.1"/>
    </source>
</evidence>
<reference evidence="1" key="1">
    <citation type="submission" date="2020-05" db="EMBL/GenBank/DDBJ databases">
        <authorList>
            <person name="Chiriac C."/>
            <person name="Salcher M."/>
            <person name="Ghai R."/>
            <person name="Kavagutti S V."/>
        </authorList>
    </citation>
    <scope>NUCLEOTIDE SEQUENCE</scope>
</reference>